<keyword evidence="5" id="KW-1185">Reference proteome</keyword>
<evidence type="ECO:0000313" key="5">
    <source>
        <dbReference type="Proteomes" id="UP000602510"/>
    </source>
</evidence>
<dbReference type="Proteomes" id="UP000704712">
    <property type="component" value="Unassembled WGS sequence"/>
</dbReference>
<feature type="region of interest" description="Disordered" evidence="1">
    <location>
        <begin position="40"/>
        <end position="66"/>
    </location>
</feature>
<comment type="caution">
    <text evidence="3">The sequence shown here is derived from an EMBL/GenBank/DDBJ whole genome shotgun (WGS) entry which is preliminary data.</text>
</comment>
<proteinExistence type="predicted"/>
<name>A0A833WSQ1_PHYIN</name>
<reference evidence="3" key="1">
    <citation type="submission" date="2020-04" db="EMBL/GenBank/DDBJ databases">
        <title>Hybrid Assembly of Korean Phytophthora infestans isolates.</title>
        <authorList>
            <person name="Prokchorchik M."/>
            <person name="Lee Y."/>
            <person name="Seo J."/>
            <person name="Cho J.-H."/>
            <person name="Park Y.-E."/>
            <person name="Jang D.-C."/>
            <person name="Im J.-S."/>
            <person name="Choi J.-G."/>
            <person name="Park H.-J."/>
            <person name="Lee G.-B."/>
            <person name="Lee Y.-G."/>
            <person name="Hong S.-Y."/>
            <person name="Cho K."/>
            <person name="Sohn K.H."/>
        </authorList>
    </citation>
    <scope>NUCLEOTIDE SEQUENCE</scope>
    <source>
        <strain evidence="3">KR_1_A1</strain>
        <strain evidence="4">KR_2_A2</strain>
    </source>
</reference>
<dbReference type="EMBL" id="JAACNO010000087">
    <property type="protein sequence ID" value="KAF4150305.1"/>
    <property type="molecule type" value="Genomic_DNA"/>
</dbReference>
<keyword evidence="2" id="KW-0472">Membrane</keyword>
<evidence type="ECO:0000256" key="2">
    <source>
        <dbReference type="SAM" id="Phobius"/>
    </source>
</evidence>
<evidence type="ECO:0000313" key="3">
    <source>
        <dbReference type="EMBL" id="KAF4035661.1"/>
    </source>
</evidence>
<accession>A0A833WSQ1</accession>
<organism evidence="3 5">
    <name type="scientific">Phytophthora infestans</name>
    <name type="common">Potato late blight agent</name>
    <name type="synonym">Botrytis infestans</name>
    <dbReference type="NCBI Taxonomy" id="4787"/>
    <lineage>
        <taxon>Eukaryota</taxon>
        <taxon>Sar</taxon>
        <taxon>Stramenopiles</taxon>
        <taxon>Oomycota</taxon>
        <taxon>Peronosporomycetes</taxon>
        <taxon>Peronosporales</taxon>
        <taxon>Peronosporaceae</taxon>
        <taxon>Phytophthora</taxon>
    </lineage>
</organism>
<evidence type="ECO:0000313" key="4">
    <source>
        <dbReference type="EMBL" id="KAF4150305.1"/>
    </source>
</evidence>
<evidence type="ECO:0000256" key="1">
    <source>
        <dbReference type="SAM" id="MobiDB-lite"/>
    </source>
</evidence>
<dbReference type="Proteomes" id="UP000602510">
    <property type="component" value="Unassembled WGS sequence"/>
</dbReference>
<sequence length="66" mass="7201">MSSAEEVDSTRGNRASALLTIVRWLRAIVTVFLFLPFTSGEGAQDATPAWRDEMGPDSSENTARTL</sequence>
<feature type="transmembrane region" description="Helical" evidence="2">
    <location>
        <begin position="15"/>
        <end position="35"/>
    </location>
</feature>
<gene>
    <name evidence="3" type="ORF">GN244_ATG12327</name>
    <name evidence="4" type="ORF">GN958_ATG00513</name>
</gene>
<protein>
    <submittedName>
        <fullName evidence="3">Uncharacterized protein</fullName>
    </submittedName>
</protein>
<keyword evidence="2" id="KW-1133">Transmembrane helix</keyword>
<dbReference type="EMBL" id="WSZM01000302">
    <property type="protein sequence ID" value="KAF4035661.1"/>
    <property type="molecule type" value="Genomic_DNA"/>
</dbReference>
<dbReference type="AlphaFoldDB" id="A0A833WSQ1"/>
<keyword evidence="2" id="KW-0812">Transmembrane</keyword>